<protein>
    <submittedName>
        <fullName evidence="2">Uncharacterized protein</fullName>
    </submittedName>
</protein>
<dbReference type="Proteomes" id="UP000018888">
    <property type="component" value="Unassembled WGS sequence"/>
</dbReference>
<reference evidence="2 3" key="2">
    <citation type="journal article" date="2018" name="New Phytol.">
        <title>High intraspecific genome diversity in the model arbuscular mycorrhizal symbiont Rhizophagus irregularis.</title>
        <authorList>
            <person name="Chen E.C.H."/>
            <person name="Morin E."/>
            <person name="Beaudet D."/>
            <person name="Noel J."/>
            <person name="Yildirir G."/>
            <person name="Ndikumana S."/>
            <person name="Charron P."/>
            <person name="St-Onge C."/>
            <person name="Giorgi J."/>
            <person name="Kruger M."/>
            <person name="Marton T."/>
            <person name="Ropars J."/>
            <person name="Grigoriev I.V."/>
            <person name="Hainaut M."/>
            <person name="Henrissat B."/>
            <person name="Roux C."/>
            <person name="Martin F."/>
            <person name="Corradi N."/>
        </authorList>
    </citation>
    <scope>NUCLEOTIDE SEQUENCE [LARGE SCALE GENOMIC DNA]</scope>
    <source>
        <strain evidence="2 3">DAOM 197198</strain>
    </source>
</reference>
<comment type="caution">
    <text evidence="2">The sequence shown here is derived from an EMBL/GenBank/DDBJ whole genome shotgun (WGS) entry which is preliminary data.</text>
</comment>
<evidence type="ECO:0000256" key="1">
    <source>
        <dbReference type="SAM" id="Phobius"/>
    </source>
</evidence>
<feature type="transmembrane region" description="Helical" evidence="1">
    <location>
        <begin position="31"/>
        <end position="52"/>
    </location>
</feature>
<dbReference type="AlphaFoldDB" id="A0A2P4QL65"/>
<name>A0A2P4QL65_RHIID</name>
<keyword evidence="3" id="KW-1185">Reference proteome</keyword>
<organism evidence="2 3">
    <name type="scientific">Rhizophagus irregularis (strain DAOM 181602 / DAOM 197198 / MUCL 43194)</name>
    <name type="common">Arbuscular mycorrhizal fungus</name>
    <name type="synonym">Glomus intraradices</name>
    <dbReference type="NCBI Taxonomy" id="747089"/>
    <lineage>
        <taxon>Eukaryota</taxon>
        <taxon>Fungi</taxon>
        <taxon>Fungi incertae sedis</taxon>
        <taxon>Mucoromycota</taxon>
        <taxon>Glomeromycotina</taxon>
        <taxon>Glomeromycetes</taxon>
        <taxon>Glomerales</taxon>
        <taxon>Glomeraceae</taxon>
        <taxon>Rhizophagus</taxon>
    </lineage>
</organism>
<proteinExistence type="predicted"/>
<evidence type="ECO:0000313" key="3">
    <source>
        <dbReference type="Proteomes" id="UP000018888"/>
    </source>
</evidence>
<keyword evidence="1" id="KW-0812">Transmembrane</keyword>
<sequence>MNPRHLLSLQLLMVIINKFYLQPRNVHAVLYIMYFFFISLILTTFCCPRSFVTPRFVNSILII</sequence>
<gene>
    <name evidence="2" type="ORF">GLOIN_2v1538719</name>
</gene>
<reference evidence="2 3" key="1">
    <citation type="journal article" date="2013" name="Proc. Natl. Acad. Sci. U.S.A.">
        <title>Genome of an arbuscular mycorrhizal fungus provides insight into the oldest plant symbiosis.</title>
        <authorList>
            <person name="Tisserant E."/>
            <person name="Malbreil M."/>
            <person name="Kuo A."/>
            <person name="Kohler A."/>
            <person name="Symeonidi A."/>
            <person name="Balestrini R."/>
            <person name="Charron P."/>
            <person name="Duensing N."/>
            <person name="Frei Dit Frey N."/>
            <person name="Gianinazzi-Pearson V."/>
            <person name="Gilbert L.B."/>
            <person name="Handa Y."/>
            <person name="Herr J.R."/>
            <person name="Hijri M."/>
            <person name="Koul R."/>
            <person name="Kawaguchi M."/>
            <person name="Krajinski F."/>
            <person name="Lammers P.J."/>
            <person name="Masclaux F.G."/>
            <person name="Murat C."/>
            <person name="Morin E."/>
            <person name="Ndikumana S."/>
            <person name="Pagni M."/>
            <person name="Petitpierre D."/>
            <person name="Requena N."/>
            <person name="Rosikiewicz P."/>
            <person name="Riley R."/>
            <person name="Saito K."/>
            <person name="San Clemente H."/>
            <person name="Shapiro H."/>
            <person name="van Tuinen D."/>
            <person name="Becard G."/>
            <person name="Bonfante P."/>
            <person name="Paszkowski U."/>
            <person name="Shachar-Hill Y.Y."/>
            <person name="Tuskan G.A."/>
            <person name="Young P.W."/>
            <person name="Sanders I.R."/>
            <person name="Henrissat B."/>
            <person name="Rensing S.A."/>
            <person name="Grigoriev I.V."/>
            <person name="Corradi N."/>
            <person name="Roux C."/>
            <person name="Martin F."/>
        </authorList>
    </citation>
    <scope>NUCLEOTIDE SEQUENCE [LARGE SCALE GENOMIC DNA]</scope>
    <source>
        <strain evidence="2 3">DAOM 197198</strain>
    </source>
</reference>
<dbReference type="EMBL" id="AUPC02000033">
    <property type="protein sequence ID" value="POG78366.1"/>
    <property type="molecule type" value="Genomic_DNA"/>
</dbReference>
<accession>A0A2P4QL65</accession>
<keyword evidence="1" id="KW-0472">Membrane</keyword>
<evidence type="ECO:0000313" key="2">
    <source>
        <dbReference type="EMBL" id="POG78366.1"/>
    </source>
</evidence>
<keyword evidence="1" id="KW-1133">Transmembrane helix</keyword>